<dbReference type="InterPro" id="IPR036388">
    <property type="entry name" value="WH-like_DNA-bd_sf"/>
</dbReference>
<proteinExistence type="predicted"/>
<comment type="caution">
    <text evidence="2">The sequence shown here is derived from an EMBL/GenBank/DDBJ whole genome shotgun (WGS) entry which is preliminary data.</text>
</comment>
<dbReference type="SUPFAM" id="SSF46894">
    <property type="entry name" value="C-terminal effector domain of the bipartite response regulators"/>
    <property type="match status" value="1"/>
</dbReference>
<dbReference type="Proteomes" id="UP000016608">
    <property type="component" value="Unassembled WGS sequence"/>
</dbReference>
<dbReference type="PATRIC" id="fig|1256908.3.peg.601"/>
<dbReference type="GO" id="GO:0006352">
    <property type="term" value="P:DNA-templated transcription initiation"/>
    <property type="evidence" value="ECO:0007669"/>
    <property type="project" value="InterPro"/>
</dbReference>
<evidence type="ECO:0000313" key="2">
    <source>
        <dbReference type="EMBL" id="ERK50595.1"/>
    </source>
</evidence>
<name>U2PJ81_EUBRA</name>
<dbReference type="InterPro" id="IPR016032">
    <property type="entry name" value="Sig_transdc_resp-reg_C-effctor"/>
</dbReference>
<dbReference type="RefSeq" id="WP_021738350.1">
    <property type="nucleotide sequence ID" value="NZ_KI271099.1"/>
</dbReference>
<dbReference type="AlphaFoldDB" id="U2PJ81"/>
<dbReference type="InterPro" id="IPR013249">
    <property type="entry name" value="RNA_pol_sigma70_r4_t2"/>
</dbReference>
<protein>
    <recommendedName>
        <fullName evidence="1">RNA polymerase sigma factor 70 region 4 type 2 domain-containing protein</fullName>
    </recommendedName>
</protein>
<accession>U2PJ81</accession>
<evidence type="ECO:0000259" key="1">
    <source>
        <dbReference type="Pfam" id="PF08281"/>
    </source>
</evidence>
<dbReference type="Gene3D" id="1.10.10.10">
    <property type="entry name" value="Winged helix-like DNA-binding domain superfamily/Winged helix DNA-binding domain"/>
    <property type="match status" value="1"/>
</dbReference>
<sequence>MVALRNAGWTYKQIAEEMKLTEKQVSNYLYNAKKREKK</sequence>
<organism evidence="2 3">
    <name type="scientific">Eubacterium ramulus ATCC 29099</name>
    <dbReference type="NCBI Taxonomy" id="1256908"/>
    <lineage>
        <taxon>Bacteria</taxon>
        <taxon>Bacillati</taxon>
        <taxon>Bacillota</taxon>
        <taxon>Clostridia</taxon>
        <taxon>Eubacteriales</taxon>
        <taxon>Eubacteriaceae</taxon>
        <taxon>Eubacterium</taxon>
    </lineage>
</organism>
<dbReference type="GO" id="GO:0003677">
    <property type="term" value="F:DNA binding"/>
    <property type="evidence" value="ECO:0007669"/>
    <property type="project" value="InterPro"/>
</dbReference>
<dbReference type="HOGENOM" id="CLU_3328069_0_0_9"/>
<reference evidence="2 3" key="1">
    <citation type="submission" date="2013-06" db="EMBL/GenBank/DDBJ databases">
        <authorList>
            <person name="Weinstock G."/>
            <person name="Sodergren E."/>
            <person name="Lobos E.A."/>
            <person name="Fulton L."/>
            <person name="Fulton R."/>
            <person name="Courtney L."/>
            <person name="Fronick C."/>
            <person name="O'Laughlin M."/>
            <person name="Godfrey J."/>
            <person name="Wilson R.M."/>
            <person name="Miner T."/>
            <person name="Farmer C."/>
            <person name="Delehaunty K."/>
            <person name="Cordes M."/>
            <person name="Minx P."/>
            <person name="Tomlinson C."/>
            <person name="Chen J."/>
            <person name="Wollam A."/>
            <person name="Pepin K.H."/>
            <person name="Bhonagiri V."/>
            <person name="Zhang X."/>
            <person name="Warren W."/>
            <person name="Mitreva M."/>
            <person name="Mardis E.R."/>
            <person name="Wilson R.K."/>
        </authorList>
    </citation>
    <scope>NUCLEOTIDE SEQUENCE [LARGE SCALE GENOMIC DNA]</scope>
    <source>
        <strain evidence="2 3">ATCC 29099</strain>
    </source>
</reference>
<dbReference type="Pfam" id="PF08281">
    <property type="entry name" value="Sigma70_r4_2"/>
    <property type="match status" value="1"/>
</dbReference>
<evidence type="ECO:0000313" key="3">
    <source>
        <dbReference type="Proteomes" id="UP000016608"/>
    </source>
</evidence>
<keyword evidence="3" id="KW-1185">Reference proteome</keyword>
<feature type="domain" description="RNA polymerase sigma factor 70 region 4 type 2" evidence="1">
    <location>
        <begin position="7"/>
        <end position="35"/>
    </location>
</feature>
<dbReference type="GO" id="GO:0016987">
    <property type="term" value="F:sigma factor activity"/>
    <property type="evidence" value="ECO:0007669"/>
    <property type="project" value="InterPro"/>
</dbReference>
<gene>
    <name evidence="2" type="ORF">HMPREF0373_00655</name>
</gene>
<dbReference type="EMBL" id="AWVJ01000047">
    <property type="protein sequence ID" value="ERK50595.1"/>
    <property type="molecule type" value="Genomic_DNA"/>
</dbReference>